<dbReference type="AlphaFoldDB" id="A0ABD0TVB0"/>
<feature type="repeat" description="PPR" evidence="3">
    <location>
        <begin position="265"/>
        <end position="299"/>
    </location>
</feature>
<dbReference type="Gene3D" id="1.25.40.10">
    <property type="entry name" value="Tetratricopeptide repeat domain"/>
    <property type="match status" value="4"/>
</dbReference>
<keyword evidence="5" id="KW-1185">Reference proteome</keyword>
<dbReference type="Proteomes" id="UP001552299">
    <property type="component" value="Unassembled WGS sequence"/>
</dbReference>
<feature type="repeat" description="PPR" evidence="3">
    <location>
        <begin position="568"/>
        <end position="602"/>
    </location>
</feature>
<sequence>MIVYFHSFTEYLQKCTKNTEATLLPVSAQNKLPLLTGYSGGGGHGRRMAVVLPALQKRFLPIPLPKSEALRSLAGIYCRSRGLFHPSKFHLLTYSTEYSRTVPGKIISLLDSCTNLFSLRKSHALLFVHGLAKNLPFQTKLLASYAGLGDAKCARMVFDKITDPDLYSCKAMMKSYLMNDCYLDAINLYGRFREFLLVQDNVLFSLVLNACIKLLDLNEGKKLHCHITKVGNPDDFLLNTIIDLYAKCGDLKSACILFDTISEKDVVSWTTIISGLVQNDEAEEGLILFNKMRLAGVEPSEYTIGSLLSACSSLDALVQGRWIHGYVLKKGMAMNSFIGSALLDVYVKCGEVTDAYAVFDGLDYVDLVSWTAMVVGYTQNGCAADALKLFSNPKWAGIMPNSITIASVLSASAQLSNLNLGRSIHLLGIKLGVEDHNVVMNAIVDMYAKCGAIKEAEYVFQRMAWKDLVTWNAMMAGYSQNNFGSEALLLFHKMRFEGYLPDAITIVNALSASASVCSLYIGGSFHSHAIKVSFLSNIYVSTALLNFYNKCGDLTSARGVFDEMRNKNAVTWCAMMGGYGLQGDSTTSLDLLQKMLMEDLKPNDVTFTSILSTCSHTGMVEEGKELFDRMSKQYDVIPSMKHYGCMVDMLVRAGQLEEAVEFMERMPVNAEISMWGALLHGCRVHYRLDLGEKALRKIMEMKPDTPDYYVLLSNLYASDQRWDEALKIRKLMKQKRLIKSPGSSFIHT</sequence>
<dbReference type="Pfam" id="PF01535">
    <property type="entry name" value="PPR"/>
    <property type="match status" value="6"/>
</dbReference>
<dbReference type="EMBL" id="JANQDX010000020">
    <property type="protein sequence ID" value="KAL0903505.1"/>
    <property type="molecule type" value="Genomic_DNA"/>
</dbReference>
<gene>
    <name evidence="4" type="ORF">M5K25_027891</name>
</gene>
<keyword evidence="1" id="KW-0677">Repeat</keyword>
<evidence type="ECO:0000313" key="5">
    <source>
        <dbReference type="Proteomes" id="UP001552299"/>
    </source>
</evidence>
<evidence type="ECO:0000256" key="2">
    <source>
        <dbReference type="ARBA" id="ARBA00061659"/>
    </source>
</evidence>
<proteinExistence type="inferred from homology"/>
<dbReference type="Pfam" id="PF13041">
    <property type="entry name" value="PPR_2"/>
    <property type="match status" value="2"/>
</dbReference>
<evidence type="ECO:0000313" key="4">
    <source>
        <dbReference type="EMBL" id="KAL0903505.1"/>
    </source>
</evidence>
<feature type="repeat" description="PPR" evidence="3">
    <location>
        <begin position="366"/>
        <end position="400"/>
    </location>
</feature>
<dbReference type="PANTHER" id="PTHR47926">
    <property type="entry name" value="PENTATRICOPEPTIDE REPEAT-CONTAINING PROTEIN"/>
    <property type="match status" value="1"/>
</dbReference>
<evidence type="ECO:0008006" key="6">
    <source>
        <dbReference type="Google" id="ProtNLM"/>
    </source>
</evidence>
<dbReference type="InterPro" id="IPR011990">
    <property type="entry name" value="TPR-like_helical_dom_sf"/>
</dbReference>
<evidence type="ECO:0000256" key="1">
    <source>
        <dbReference type="ARBA" id="ARBA00022737"/>
    </source>
</evidence>
<evidence type="ECO:0000256" key="3">
    <source>
        <dbReference type="PROSITE-ProRule" id="PRU00708"/>
    </source>
</evidence>
<dbReference type="PROSITE" id="PS51375">
    <property type="entry name" value="PPR"/>
    <property type="match status" value="5"/>
</dbReference>
<dbReference type="Pfam" id="PF20431">
    <property type="entry name" value="E_motif"/>
    <property type="match status" value="1"/>
</dbReference>
<dbReference type="NCBIfam" id="TIGR00756">
    <property type="entry name" value="PPR"/>
    <property type="match status" value="5"/>
</dbReference>
<dbReference type="FunFam" id="1.25.40.10:FF:000344">
    <property type="entry name" value="Pentatricopeptide repeat-containing protein"/>
    <property type="match status" value="1"/>
</dbReference>
<organism evidence="4 5">
    <name type="scientific">Dendrobium thyrsiflorum</name>
    <name type="common">Pinecone-like raceme dendrobium</name>
    <name type="synonym">Orchid</name>
    <dbReference type="NCBI Taxonomy" id="117978"/>
    <lineage>
        <taxon>Eukaryota</taxon>
        <taxon>Viridiplantae</taxon>
        <taxon>Streptophyta</taxon>
        <taxon>Embryophyta</taxon>
        <taxon>Tracheophyta</taxon>
        <taxon>Spermatophyta</taxon>
        <taxon>Magnoliopsida</taxon>
        <taxon>Liliopsida</taxon>
        <taxon>Asparagales</taxon>
        <taxon>Orchidaceae</taxon>
        <taxon>Epidendroideae</taxon>
        <taxon>Malaxideae</taxon>
        <taxon>Dendrobiinae</taxon>
        <taxon>Dendrobium</taxon>
    </lineage>
</organism>
<dbReference type="InterPro" id="IPR046848">
    <property type="entry name" value="E_motif"/>
</dbReference>
<reference evidence="4 5" key="1">
    <citation type="journal article" date="2024" name="Plant Biotechnol. J.">
        <title>Dendrobium thyrsiflorum genome and its molecular insights into genes involved in important horticultural traits.</title>
        <authorList>
            <person name="Chen B."/>
            <person name="Wang J.Y."/>
            <person name="Zheng P.J."/>
            <person name="Li K.L."/>
            <person name="Liang Y.M."/>
            <person name="Chen X.F."/>
            <person name="Zhang C."/>
            <person name="Zhao X."/>
            <person name="He X."/>
            <person name="Zhang G.Q."/>
            <person name="Liu Z.J."/>
            <person name="Xu Q."/>
        </authorList>
    </citation>
    <scope>NUCLEOTIDE SEQUENCE [LARGE SCALE GENOMIC DNA]</scope>
    <source>
        <strain evidence="4">GZMU011</strain>
    </source>
</reference>
<dbReference type="FunFam" id="1.25.40.10:FF:000309">
    <property type="entry name" value="Pentatricopeptide repeat-containing protein, chloroplastic"/>
    <property type="match status" value="1"/>
</dbReference>
<dbReference type="FunFam" id="1.25.40.10:FF:000212">
    <property type="entry name" value="Pentatricopeptide repeat-containing protein At2g03380, mitochondrial"/>
    <property type="match status" value="1"/>
</dbReference>
<protein>
    <recommendedName>
        <fullName evidence="6">Pentatricopeptide repeat-containing protein</fullName>
    </recommendedName>
</protein>
<accession>A0ABD0TVB0</accession>
<dbReference type="FunFam" id="1.25.40.10:FF:000196">
    <property type="entry name" value="Pentatricopeptide repeat-containing protein At4g14850"/>
    <property type="match status" value="1"/>
</dbReference>
<feature type="repeat" description="PPR" evidence="3">
    <location>
        <begin position="467"/>
        <end position="501"/>
    </location>
</feature>
<name>A0ABD0TVB0_DENTH</name>
<dbReference type="InterPro" id="IPR002885">
    <property type="entry name" value="PPR_rpt"/>
</dbReference>
<feature type="repeat" description="PPR" evidence="3">
    <location>
        <begin position="603"/>
        <end position="633"/>
    </location>
</feature>
<dbReference type="SUPFAM" id="SSF81901">
    <property type="entry name" value="HCP-like"/>
    <property type="match status" value="1"/>
</dbReference>
<dbReference type="PANTHER" id="PTHR47926:SF363">
    <property type="entry name" value="PENTATRICOPEPTIDE REPEAT-CONTAINING PROTEIN"/>
    <property type="match status" value="1"/>
</dbReference>
<dbReference type="InterPro" id="IPR046960">
    <property type="entry name" value="PPR_At4g14850-like_plant"/>
</dbReference>
<comment type="similarity">
    <text evidence="2">Belongs to the PPR family. PCMP-E subfamily.</text>
</comment>
<comment type="caution">
    <text evidence="4">The sequence shown here is derived from an EMBL/GenBank/DDBJ whole genome shotgun (WGS) entry which is preliminary data.</text>
</comment>